<name>A0A915P577_9BILA</name>
<evidence type="ECO:0000313" key="1">
    <source>
        <dbReference type="Proteomes" id="UP000887560"/>
    </source>
</evidence>
<accession>A0A915P577</accession>
<reference evidence="2" key="1">
    <citation type="submission" date="2022-11" db="UniProtKB">
        <authorList>
            <consortium name="WormBaseParasite"/>
        </authorList>
    </citation>
    <scope>IDENTIFICATION</scope>
</reference>
<organism evidence="1 2">
    <name type="scientific">Meloidogyne floridensis</name>
    <dbReference type="NCBI Taxonomy" id="298350"/>
    <lineage>
        <taxon>Eukaryota</taxon>
        <taxon>Metazoa</taxon>
        <taxon>Ecdysozoa</taxon>
        <taxon>Nematoda</taxon>
        <taxon>Chromadorea</taxon>
        <taxon>Rhabditida</taxon>
        <taxon>Tylenchina</taxon>
        <taxon>Tylenchomorpha</taxon>
        <taxon>Tylenchoidea</taxon>
        <taxon>Meloidogynidae</taxon>
        <taxon>Meloidogyninae</taxon>
        <taxon>Meloidogyne</taxon>
    </lineage>
</organism>
<proteinExistence type="predicted"/>
<dbReference type="AlphaFoldDB" id="A0A915P577"/>
<dbReference type="Proteomes" id="UP000887560">
    <property type="component" value="Unplaced"/>
</dbReference>
<protein>
    <submittedName>
        <fullName evidence="2">Uncharacterized protein</fullName>
    </submittedName>
</protein>
<dbReference type="WBParaSite" id="scf7180000422577.g9238">
    <property type="protein sequence ID" value="scf7180000422577.g9238"/>
    <property type="gene ID" value="scf7180000422577.g9238"/>
</dbReference>
<keyword evidence="1" id="KW-1185">Reference proteome</keyword>
<evidence type="ECO:0000313" key="2">
    <source>
        <dbReference type="WBParaSite" id="scf7180000422577.g9238"/>
    </source>
</evidence>
<sequence>MSENLQNSNDELPCNLCCCSCLNRIKLLEDEKHKTNVALQLILAKLDLREQSTTSLNSHTVELTSELDKLSNGNEENSCCVNKCINSNLSTGFCDKGNGYVNIYENGLIKYINKCLAPTGENEMIFLYGQDPFTKVLSYSNDYSLFYFEVKIFKELVDSKM</sequence>